<reference evidence="5" key="3">
    <citation type="submission" date="2025-09" db="UniProtKB">
        <authorList>
            <consortium name="Ensembl"/>
        </authorList>
    </citation>
    <scope>IDENTIFICATION</scope>
</reference>
<keyword evidence="6" id="KW-1185">Reference proteome</keyword>
<dbReference type="SUPFAM" id="SSF54001">
    <property type="entry name" value="Cysteine proteinases"/>
    <property type="match status" value="1"/>
</dbReference>
<dbReference type="PROSITE" id="PS00973">
    <property type="entry name" value="USP_2"/>
    <property type="match status" value="1"/>
</dbReference>
<dbReference type="Gene3D" id="3.90.70.10">
    <property type="entry name" value="Cysteine proteinases"/>
    <property type="match status" value="1"/>
</dbReference>
<dbReference type="InterPro" id="IPR038765">
    <property type="entry name" value="Papain-like_cys_pep_sf"/>
</dbReference>
<sequence>MIKTNVLNIYLLCMHSLFASANRYHGLMKQGSTCYLNSVLQVLFMTEDFREAVTRYSIEKPHSEFLDHDLKALFDDLEKYTAYTYKITKKLGIDNVYEQQDAAEYFERILRMTSPDASEIFHGQLANKTTCSEGHVETDRDAPFWHLPLSLVDSCGEDYSVEKGIGEFFKPSDFCGENQMYCEQCDDKVDATMTDVIKHHPDVLCLLLKRFEFNYIYMKYIKITCSVKVPYTLQIPENQIYELYAFVDHFGDMRGGHYSATIKIQEKHGDKWYRFDDTIVTEADYQPFQLDTTERFQTAYLLFYRKQKDTGIQESTEVSISEPPTISNEYDQSQDGKNKRKREDAEEKDTEDNPKAARLQEPERSPDTPCNVDPPDKELNKDNGTTGSDDLDQRHTDNNPDFKLDVSDTSAVCADLNRQCEMSKLVDYKPDKDEKAEDKQSEKKSHAEPPAVRENIYEHQEDKQTVEIYYNCSDTHAKEEKTKTDFQSDAKGKISADIPTAVMCCDTLQNKETVVGKENIIKDDQIHEHGYSDTLNMQEISVTNSNNDACVQREISDMEEDKTEIKGANKDDHSNFGENTAENVISAAKTQKDVDVEEEMKVKGYEGNTEQIQIREKSLQRPAGSETTEIQKENQDVGTNEKTKAESCQPKVSTEIKEITEGGRGSQKSGNVQITSVEKKQNSDGEHSGTKLKNTGIETVEKTSQGSSERHVKNNEGKTETKLQANNAIKPRGVKPNESSLPEHQKRRTKREEQKHNDTSYSTYNKSHELDDEEIEAAGSEYDETNETCGCNPFRNNKQRQHRKKIKKEKQKKTTGFFAQAKKKLKRPDQNLESD</sequence>
<feature type="chain" id="PRO_5025529333" description="Ubiquitin carboxyl-terminal hydrolase" evidence="3">
    <location>
        <begin position="22"/>
        <end position="835"/>
    </location>
</feature>
<dbReference type="InterPro" id="IPR028889">
    <property type="entry name" value="USP"/>
</dbReference>
<dbReference type="InterPro" id="IPR001394">
    <property type="entry name" value="Peptidase_C19_UCH"/>
</dbReference>
<feature type="region of interest" description="Disordered" evidence="2">
    <location>
        <begin position="314"/>
        <end position="405"/>
    </location>
</feature>
<feature type="compositionally biased region" description="Polar residues" evidence="2">
    <location>
        <begin position="314"/>
        <end position="333"/>
    </location>
</feature>
<feature type="region of interest" description="Disordered" evidence="2">
    <location>
        <begin position="607"/>
        <end position="835"/>
    </location>
</feature>
<feature type="compositionally biased region" description="Basic and acidic residues" evidence="2">
    <location>
        <begin position="334"/>
        <end position="366"/>
    </location>
</feature>
<feature type="compositionally biased region" description="Basic and acidic residues" evidence="2">
    <location>
        <begin position="391"/>
        <end position="405"/>
    </location>
</feature>
<dbReference type="InParanoid" id="A0A669DK60"/>
<feature type="compositionally biased region" description="Polar residues" evidence="2">
    <location>
        <begin position="666"/>
        <end position="676"/>
    </location>
</feature>
<evidence type="ECO:0000313" key="5">
    <source>
        <dbReference type="Ensembl" id="ENSONIP00000059255.1"/>
    </source>
</evidence>
<dbReference type="Ensembl" id="ENSONIT00000068753.1">
    <property type="protein sequence ID" value="ENSONIP00000059255.1"/>
    <property type="gene ID" value="ENSONIG00000031637.1"/>
</dbReference>
<evidence type="ECO:0000259" key="4">
    <source>
        <dbReference type="PROSITE" id="PS50235"/>
    </source>
</evidence>
<feature type="signal peptide" evidence="3">
    <location>
        <begin position="1"/>
        <end position="21"/>
    </location>
</feature>
<comment type="similarity">
    <text evidence="1">Belongs to the peptidase C19 family.</text>
</comment>
<comment type="catalytic activity">
    <reaction evidence="1">
        <text>Thiol-dependent hydrolysis of ester, thioester, amide, peptide and isopeptide bonds formed by the C-terminal Gly of ubiquitin (a 76-residue protein attached to proteins as an intracellular targeting signal).</text>
        <dbReference type="EC" id="3.4.19.12"/>
    </reaction>
</comment>
<keyword evidence="3" id="KW-0732">Signal</keyword>
<dbReference type="GO" id="GO:0005829">
    <property type="term" value="C:cytosol"/>
    <property type="evidence" value="ECO:0007669"/>
    <property type="project" value="TreeGrafter"/>
</dbReference>
<keyword evidence="1" id="KW-0645">Protease</keyword>
<evidence type="ECO:0000256" key="1">
    <source>
        <dbReference type="RuleBase" id="RU366025"/>
    </source>
</evidence>
<dbReference type="GO" id="GO:0004843">
    <property type="term" value="F:cysteine-type deubiquitinase activity"/>
    <property type="evidence" value="ECO:0007669"/>
    <property type="project" value="UniProtKB-UniRule"/>
</dbReference>
<dbReference type="GO" id="GO:0006508">
    <property type="term" value="P:proteolysis"/>
    <property type="evidence" value="ECO:0007669"/>
    <property type="project" value="UniProtKB-KW"/>
</dbReference>
<feature type="compositionally biased region" description="Basic residues" evidence="2">
    <location>
        <begin position="797"/>
        <end position="813"/>
    </location>
</feature>
<gene>
    <name evidence="5" type="primary">LOC102081244</name>
</gene>
<dbReference type="InterPro" id="IPR018200">
    <property type="entry name" value="USP_CS"/>
</dbReference>
<dbReference type="GeneTree" id="ENSGT00940000174852"/>
<dbReference type="Pfam" id="PF00443">
    <property type="entry name" value="UCH"/>
    <property type="match status" value="1"/>
</dbReference>
<keyword evidence="1" id="KW-0833">Ubl conjugation pathway</keyword>
<dbReference type="PROSITE" id="PS50235">
    <property type="entry name" value="USP_3"/>
    <property type="match status" value="1"/>
</dbReference>
<keyword evidence="1" id="KW-0788">Thiol protease</keyword>
<organism evidence="5 6">
    <name type="scientific">Oreochromis niloticus</name>
    <name type="common">Nile tilapia</name>
    <name type="synonym">Tilapia nilotica</name>
    <dbReference type="NCBI Taxonomy" id="8128"/>
    <lineage>
        <taxon>Eukaryota</taxon>
        <taxon>Metazoa</taxon>
        <taxon>Chordata</taxon>
        <taxon>Craniata</taxon>
        <taxon>Vertebrata</taxon>
        <taxon>Euteleostomi</taxon>
        <taxon>Actinopterygii</taxon>
        <taxon>Neopterygii</taxon>
        <taxon>Teleostei</taxon>
        <taxon>Neoteleostei</taxon>
        <taxon>Acanthomorphata</taxon>
        <taxon>Ovalentaria</taxon>
        <taxon>Cichlomorphae</taxon>
        <taxon>Cichliformes</taxon>
        <taxon>Cichlidae</taxon>
        <taxon>African cichlids</taxon>
        <taxon>Pseudocrenilabrinae</taxon>
        <taxon>Oreochromini</taxon>
        <taxon>Oreochromis</taxon>
    </lineage>
</organism>
<feature type="compositionally biased region" description="Basic and acidic residues" evidence="2">
    <location>
        <begin position="708"/>
        <end position="721"/>
    </location>
</feature>
<reference evidence="6" key="1">
    <citation type="submission" date="2012-01" db="EMBL/GenBank/DDBJ databases">
        <title>The Genome Sequence of Oreochromis niloticus (Nile Tilapia).</title>
        <authorList>
            <consortium name="Broad Institute Genome Assembly Team"/>
            <consortium name="Broad Institute Sequencing Platform"/>
            <person name="Di Palma F."/>
            <person name="Johnson J."/>
            <person name="Lander E.S."/>
            <person name="Lindblad-Toh K."/>
        </authorList>
    </citation>
    <scope>NUCLEOTIDE SEQUENCE [LARGE SCALE GENOMIC DNA]</scope>
</reference>
<dbReference type="AlphaFoldDB" id="A0A669DK60"/>
<evidence type="ECO:0000256" key="3">
    <source>
        <dbReference type="SAM" id="SignalP"/>
    </source>
</evidence>
<feature type="compositionally biased region" description="Basic and acidic residues" evidence="2">
    <location>
        <begin position="629"/>
        <end position="645"/>
    </location>
</feature>
<name>A0A669DK60_ORENI</name>
<reference evidence="5" key="2">
    <citation type="submission" date="2025-08" db="UniProtKB">
        <authorList>
            <consortium name="Ensembl"/>
        </authorList>
    </citation>
    <scope>IDENTIFICATION</scope>
</reference>
<feature type="compositionally biased region" description="Polar residues" evidence="2">
    <location>
        <begin position="691"/>
        <end position="707"/>
    </location>
</feature>
<dbReference type="GO" id="GO:0005634">
    <property type="term" value="C:nucleus"/>
    <property type="evidence" value="ECO:0007669"/>
    <property type="project" value="TreeGrafter"/>
</dbReference>
<dbReference type="PANTHER" id="PTHR24006:SF899">
    <property type="entry name" value="UBIQUITIN CARBOXYL-TERMINAL HYDROLASE"/>
    <property type="match status" value="1"/>
</dbReference>
<dbReference type="PANTHER" id="PTHR24006">
    <property type="entry name" value="UBIQUITIN CARBOXYL-TERMINAL HYDROLASE"/>
    <property type="match status" value="1"/>
</dbReference>
<feature type="compositionally biased region" description="Acidic residues" evidence="2">
    <location>
        <begin position="770"/>
        <end position="786"/>
    </location>
</feature>
<keyword evidence="1" id="KW-0378">Hydrolase</keyword>
<feature type="compositionally biased region" description="Basic and acidic residues" evidence="2">
    <location>
        <begin position="677"/>
        <end position="689"/>
    </location>
</feature>
<feature type="compositionally biased region" description="Basic and acidic residues" evidence="2">
    <location>
        <begin position="427"/>
        <end position="447"/>
    </location>
</feature>
<dbReference type="GO" id="GO:0016579">
    <property type="term" value="P:protein deubiquitination"/>
    <property type="evidence" value="ECO:0007669"/>
    <property type="project" value="InterPro"/>
</dbReference>
<dbReference type="EC" id="3.4.19.12" evidence="1"/>
<protein>
    <recommendedName>
        <fullName evidence="1">Ubiquitin carboxyl-terminal hydrolase</fullName>
        <ecNumber evidence="1">3.4.19.12</ecNumber>
    </recommendedName>
</protein>
<dbReference type="PROSITE" id="PS00972">
    <property type="entry name" value="USP_1"/>
    <property type="match status" value="1"/>
</dbReference>
<evidence type="ECO:0000256" key="2">
    <source>
        <dbReference type="SAM" id="MobiDB-lite"/>
    </source>
</evidence>
<evidence type="ECO:0000313" key="6">
    <source>
        <dbReference type="Proteomes" id="UP000005207"/>
    </source>
</evidence>
<feature type="domain" description="USP" evidence="4">
    <location>
        <begin position="25"/>
        <end position="307"/>
    </location>
</feature>
<dbReference type="InterPro" id="IPR050164">
    <property type="entry name" value="Peptidase_C19"/>
</dbReference>
<accession>A0A669DK60</accession>
<proteinExistence type="inferred from homology"/>
<feature type="region of interest" description="Disordered" evidence="2">
    <location>
        <begin position="427"/>
        <end position="460"/>
    </location>
</feature>
<dbReference type="Proteomes" id="UP000005207">
    <property type="component" value="Linkage group LG3"/>
</dbReference>